<gene>
    <name evidence="7" type="primary">4CL3</name>
    <name evidence="7" type="ORF">MA16_Dca021679</name>
</gene>
<dbReference type="STRING" id="906689.A0A2I0V768"/>
<reference evidence="7 8" key="2">
    <citation type="journal article" date="2017" name="Nature">
        <title>The Apostasia genome and the evolution of orchids.</title>
        <authorList>
            <person name="Zhang G.Q."/>
            <person name="Liu K.W."/>
            <person name="Li Z."/>
            <person name="Lohaus R."/>
            <person name="Hsiao Y.Y."/>
            <person name="Niu S.C."/>
            <person name="Wang J.Y."/>
            <person name="Lin Y.C."/>
            <person name="Xu Q."/>
            <person name="Chen L.J."/>
            <person name="Yoshida K."/>
            <person name="Fujiwara S."/>
            <person name="Wang Z.W."/>
            <person name="Zhang Y.Q."/>
            <person name="Mitsuda N."/>
            <person name="Wang M."/>
            <person name="Liu G.H."/>
            <person name="Pecoraro L."/>
            <person name="Huang H.X."/>
            <person name="Xiao X.J."/>
            <person name="Lin M."/>
            <person name="Wu X.Y."/>
            <person name="Wu W.L."/>
            <person name="Chen Y.Y."/>
            <person name="Chang S.B."/>
            <person name="Sakamoto S."/>
            <person name="Ohme-Takagi M."/>
            <person name="Yagi M."/>
            <person name="Zeng S.J."/>
            <person name="Shen C.Y."/>
            <person name="Yeh C.M."/>
            <person name="Luo Y.B."/>
            <person name="Tsai W.C."/>
            <person name="Van de Peer Y."/>
            <person name="Liu Z.J."/>
        </authorList>
    </citation>
    <scope>NUCLEOTIDE SEQUENCE [LARGE SCALE GENOMIC DNA]</scope>
    <source>
        <tissue evidence="7">The whole plant</tissue>
    </source>
</reference>
<evidence type="ECO:0000256" key="3">
    <source>
        <dbReference type="ARBA" id="ARBA00022840"/>
    </source>
</evidence>
<accession>A0A2I0V768</accession>
<evidence type="ECO:0000313" key="8">
    <source>
        <dbReference type="Proteomes" id="UP000233837"/>
    </source>
</evidence>
<dbReference type="EC" id="6.2.1.12" evidence="1"/>
<reference evidence="7 8" key="1">
    <citation type="journal article" date="2016" name="Sci. Rep.">
        <title>The Dendrobium catenatum Lindl. genome sequence provides insights into polysaccharide synthase, floral development and adaptive evolution.</title>
        <authorList>
            <person name="Zhang G.Q."/>
            <person name="Xu Q."/>
            <person name="Bian C."/>
            <person name="Tsai W.C."/>
            <person name="Yeh C.M."/>
            <person name="Liu K.W."/>
            <person name="Yoshida K."/>
            <person name="Zhang L.S."/>
            <person name="Chang S.B."/>
            <person name="Chen F."/>
            <person name="Shi Y."/>
            <person name="Su Y.Y."/>
            <person name="Zhang Y.Q."/>
            <person name="Chen L.J."/>
            <person name="Yin Y."/>
            <person name="Lin M."/>
            <person name="Huang H."/>
            <person name="Deng H."/>
            <person name="Wang Z.W."/>
            <person name="Zhu S.L."/>
            <person name="Zhao X."/>
            <person name="Deng C."/>
            <person name="Niu S.C."/>
            <person name="Huang J."/>
            <person name="Wang M."/>
            <person name="Liu G.H."/>
            <person name="Yang H.J."/>
            <person name="Xiao X.J."/>
            <person name="Hsiao Y.Y."/>
            <person name="Wu W.L."/>
            <person name="Chen Y.Y."/>
            <person name="Mitsuda N."/>
            <person name="Ohme-Takagi M."/>
            <person name="Luo Y.B."/>
            <person name="Van de Peer Y."/>
            <person name="Liu Z.J."/>
        </authorList>
    </citation>
    <scope>NUCLEOTIDE SEQUENCE [LARGE SCALE GENOMIC DNA]</scope>
    <source>
        <tissue evidence="7">The whole plant</tissue>
    </source>
</reference>
<feature type="compositionally biased region" description="Low complexity" evidence="5">
    <location>
        <begin position="155"/>
        <end position="165"/>
    </location>
</feature>
<proteinExistence type="predicted"/>
<dbReference type="OrthoDB" id="10253869at2759"/>
<protein>
    <recommendedName>
        <fullName evidence="1">4-coumarate--CoA ligase</fullName>
        <ecNumber evidence="1">6.2.1.12</ecNumber>
    </recommendedName>
</protein>
<name>A0A2I0V768_9ASPA</name>
<dbReference type="AlphaFoldDB" id="A0A2I0V768"/>
<feature type="domain" description="AMP-dependent synthetase/ligase" evidence="6">
    <location>
        <begin position="3"/>
        <end position="144"/>
    </location>
</feature>
<evidence type="ECO:0000256" key="2">
    <source>
        <dbReference type="ARBA" id="ARBA00022598"/>
    </source>
</evidence>
<dbReference type="GO" id="GO:0009698">
    <property type="term" value="P:phenylpropanoid metabolic process"/>
    <property type="evidence" value="ECO:0007669"/>
    <property type="project" value="UniProtKB-ARBA"/>
</dbReference>
<dbReference type="GO" id="GO:0016207">
    <property type="term" value="F:4-coumarate-CoA ligase activity"/>
    <property type="evidence" value="ECO:0007669"/>
    <property type="project" value="UniProtKB-EC"/>
</dbReference>
<dbReference type="GO" id="GO:0106290">
    <property type="term" value="F:trans-cinnamate-CoA ligase activity"/>
    <property type="evidence" value="ECO:0007669"/>
    <property type="project" value="UniProtKB-ARBA"/>
</dbReference>
<keyword evidence="8" id="KW-1185">Reference proteome</keyword>
<feature type="region of interest" description="Disordered" evidence="5">
    <location>
        <begin position="149"/>
        <end position="171"/>
    </location>
</feature>
<dbReference type="PROSITE" id="PS00455">
    <property type="entry name" value="AMP_BINDING"/>
    <property type="match status" value="1"/>
</dbReference>
<comment type="catalytic activity">
    <reaction evidence="4">
        <text>(E)-4-coumarate + ATP + CoA = (E)-4-coumaroyl-CoA + AMP + diphosphate</text>
        <dbReference type="Rhea" id="RHEA:19641"/>
        <dbReference type="ChEBI" id="CHEBI:12876"/>
        <dbReference type="ChEBI" id="CHEBI:30616"/>
        <dbReference type="ChEBI" id="CHEBI:33019"/>
        <dbReference type="ChEBI" id="CHEBI:57287"/>
        <dbReference type="ChEBI" id="CHEBI:85008"/>
        <dbReference type="ChEBI" id="CHEBI:456215"/>
        <dbReference type="EC" id="6.2.1.12"/>
    </reaction>
    <physiologicalReaction direction="left-to-right" evidence="4">
        <dbReference type="Rhea" id="RHEA:19642"/>
    </physiologicalReaction>
</comment>
<dbReference type="EMBL" id="KZ504137">
    <property type="protein sequence ID" value="PKU59257.1"/>
    <property type="molecule type" value="Genomic_DNA"/>
</dbReference>
<dbReference type="SUPFAM" id="SSF56801">
    <property type="entry name" value="Acetyl-CoA synthetase-like"/>
    <property type="match status" value="1"/>
</dbReference>
<evidence type="ECO:0000259" key="6">
    <source>
        <dbReference type="Pfam" id="PF00501"/>
    </source>
</evidence>
<dbReference type="InterPro" id="IPR020845">
    <property type="entry name" value="AMP-binding_CS"/>
</dbReference>
<dbReference type="InterPro" id="IPR000873">
    <property type="entry name" value="AMP-dep_synth/lig_dom"/>
</dbReference>
<keyword evidence="3" id="KW-0547">Nucleotide-binding</keyword>
<dbReference type="Gene3D" id="3.40.50.980">
    <property type="match status" value="2"/>
</dbReference>
<dbReference type="GO" id="GO:0005524">
    <property type="term" value="F:ATP binding"/>
    <property type="evidence" value="ECO:0007669"/>
    <property type="project" value="UniProtKB-KW"/>
</dbReference>
<dbReference type="PANTHER" id="PTHR24096:SF169">
    <property type="entry name" value="4-COUMARATE--COA LIGASE 3"/>
    <property type="match status" value="1"/>
</dbReference>
<dbReference type="Proteomes" id="UP000233837">
    <property type="component" value="Unassembled WGS sequence"/>
</dbReference>
<dbReference type="Pfam" id="PF00501">
    <property type="entry name" value="AMP-binding"/>
    <property type="match status" value="1"/>
</dbReference>
<organism evidence="7 8">
    <name type="scientific">Dendrobium catenatum</name>
    <dbReference type="NCBI Taxonomy" id="906689"/>
    <lineage>
        <taxon>Eukaryota</taxon>
        <taxon>Viridiplantae</taxon>
        <taxon>Streptophyta</taxon>
        <taxon>Embryophyta</taxon>
        <taxon>Tracheophyta</taxon>
        <taxon>Spermatophyta</taxon>
        <taxon>Magnoliopsida</taxon>
        <taxon>Liliopsida</taxon>
        <taxon>Asparagales</taxon>
        <taxon>Orchidaceae</taxon>
        <taxon>Epidendroideae</taxon>
        <taxon>Malaxideae</taxon>
        <taxon>Dendrobiinae</taxon>
        <taxon>Dendrobium</taxon>
    </lineage>
</organism>
<keyword evidence="3" id="KW-0067">ATP-binding</keyword>
<dbReference type="PANTHER" id="PTHR24096">
    <property type="entry name" value="LONG-CHAIN-FATTY-ACID--COA LIGASE"/>
    <property type="match status" value="1"/>
</dbReference>
<evidence type="ECO:0000256" key="4">
    <source>
        <dbReference type="ARBA" id="ARBA00034252"/>
    </source>
</evidence>
<evidence type="ECO:0000313" key="7">
    <source>
        <dbReference type="EMBL" id="PKU59257.1"/>
    </source>
</evidence>
<evidence type="ECO:0000256" key="5">
    <source>
        <dbReference type="SAM" id="MobiDB-lite"/>
    </source>
</evidence>
<keyword evidence="2 7" id="KW-0436">Ligase</keyword>
<evidence type="ECO:0000256" key="1">
    <source>
        <dbReference type="ARBA" id="ARBA00012959"/>
    </source>
</evidence>
<sequence length="171" mass="18378">MSALPFSSGTTGMPKGVMLTHRSMITSIAQQVDGGNPNLFLKSDDVVLCVLPLFHIFSLNFTLLCSLRSGAAFVTMPKFEIEAMLRLIQKYKVTATAVVPPLVLALAKSPLMESFDLNSIIIVLSGAAPLGKELQTALCHRLPHIIFGQPPTQNSSSPTPSSSIKSKTEPR</sequence>